<evidence type="ECO:0000313" key="2">
    <source>
        <dbReference type="EMBL" id="NMF04563.1"/>
    </source>
</evidence>
<name>A0A7X9XNS9_CLOBE</name>
<proteinExistence type="predicted"/>
<evidence type="ECO:0000313" key="3">
    <source>
        <dbReference type="Proteomes" id="UP000587880"/>
    </source>
</evidence>
<dbReference type="InterPro" id="IPR021145">
    <property type="entry name" value="Portal_protein_SPP1_Gp6-like"/>
</dbReference>
<dbReference type="Proteomes" id="UP000587880">
    <property type="component" value="Unassembled WGS sequence"/>
</dbReference>
<feature type="region of interest" description="Disordered" evidence="1">
    <location>
        <begin position="425"/>
        <end position="459"/>
    </location>
</feature>
<accession>A0A7X9XNS9</accession>
<dbReference type="RefSeq" id="WP_168981557.1">
    <property type="nucleotide sequence ID" value="NZ_JABAGD010000010.1"/>
</dbReference>
<gene>
    <name evidence="2" type="ORF">HF849_07270</name>
</gene>
<organism evidence="2 3">
    <name type="scientific">Clostridium beijerinckii</name>
    <name type="common">Clostridium MP</name>
    <dbReference type="NCBI Taxonomy" id="1520"/>
    <lineage>
        <taxon>Bacteria</taxon>
        <taxon>Bacillati</taxon>
        <taxon>Bacillota</taxon>
        <taxon>Clostridia</taxon>
        <taxon>Eubacteriales</taxon>
        <taxon>Clostridiaceae</taxon>
        <taxon>Clostridium</taxon>
    </lineage>
</organism>
<sequence>MNFSDLIKQLVTKQTILDPNKPDHLSLVKKIYGNYYAYKQIYNKMYSYYKGDTDVMKKYLFITERSNLKINTNFIKKFIKEEVSYTVGNPITYESRNDDSSIIHDIEYYTAHWDELHDTDLMKYLIIFTKVYEIYYLDSNADFCSKIIKPTEGYAYVDNASGKVLFFIHAFKNDFDTINTYVDVYTDEFIYHYDGRFNEIMKPTENIFGEVPVSVGKLTLEEYHDSLYKDIKGLQDAFETNFSDISNEISDFRNAYLVFTGCQVDEEQIPNMKKMGVLNTKDKDSVIQWLIKNINDTFIQNTLDRQVDTMYQIACHINHNEKMQSNLSGIALRSRLIALENKCELEEKAHKNVIKNRLRFLCMYLNLKKSKNYDYKDIKALYTPNIPQDDLATAQMFNQTPEGVISKDTMRGRFSFITNKIAEAEKVKKEQQEDATFIDNLPNSHDDNTNNIGGGPNAK</sequence>
<dbReference type="Pfam" id="PF05133">
    <property type="entry name" value="SPP1_portal"/>
    <property type="match status" value="1"/>
</dbReference>
<evidence type="ECO:0000256" key="1">
    <source>
        <dbReference type="SAM" id="MobiDB-lite"/>
    </source>
</evidence>
<dbReference type="AlphaFoldDB" id="A0A7X9XNS9"/>
<reference evidence="2 3" key="1">
    <citation type="submission" date="2020-04" db="EMBL/GenBank/DDBJ databases">
        <authorList>
            <person name="Hitch T.C.A."/>
            <person name="Wylensek D."/>
            <person name="Clavel T."/>
        </authorList>
    </citation>
    <scope>NUCLEOTIDE SEQUENCE [LARGE SCALE GENOMIC DNA]</scope>
    <source>
        <strain evidence="2 3">WB01_NA02</strain>
    </source>
</reference>
<dbReference type="EMBL" id="JABAGD010000010">
    <property type="protein sequence ID" value="NMF04563.1"/>
    <property type="molecule type" value="Genomic_DNA"/>
</dbReference>
<comment type="caution">
    <text evidence="2">The sequence shown here is derived from an EMBL/GenBank/DDBJ whole genome shotgun (WGS) entry which is preliminary data.</text>
</comment>
<protein>
    <submittedName>
        <fullName evidence="2">Phage portal protein</fullName>
    </submittedName>
</protein>